<protein>
    <submittedName>
        <fullName evidence="1">Rhamnulokinase</fullName>
    </submittedName>
</protein>
<evidence type="ECO:0000313" key="1">
    <source>
        <dbReference type="EMBL" id="MTV87869.1"/>
    </source>
</evidence>
<gene>
    <name evidence="1" type="ORF">GM543_10290</name>
</gene>
<name>A0A6I3U7G9_STREE</name>
<reference evidence="1 2" key="1">
    <citation type="submission" date="2019-11" db="EMBL/GenBank/DDBJ databases">
        <title>Growth characteristics of pneumococcus vary with the chemical composition of the capsule and with environmental conditions.</title>
        <authorList>
            <person name="Tothpal A."/>
            <person name="Desobry K."/>
            <person name="Joshi S."/>
            <person name="Wyllie A.L."/>
            <person name="Weinberger D.M."/>
        </authorList>
    </citation>
    <scope>NUCLEOTIDE SEQUENCE [LARGE SCALE GENOMIC DNA]</scope>
    <source>
        <strain evidence="2">pnumococcus35B</strain>
    </source>
</reference>
<feature type="non-terminal residue" evidence="1">
    <location>
        <position position="1"/>
    </location>
</feature>
<dbReference type="AlphaFoldDB" id="A0A6I3U7G9"/>
<keyword evidence="1" id="KW-0418">Kinase</keyword>
<dbReference type="EMBL" id="WNHX01000089">
    <property type="protein sequence ID" value="MTV87869.1"/>
    <property type="molecule type" value="Genomic_DNA"/>
</dbReference>
<proteinExistence type="predicted"/>
<dbReference type="GO" id="GO:0016301">
    <property type="term" value="F:kinase activity"/>
    <property type="evidence" value="ECO:0007669"/>
    <property type="project" value="UniProtKB-KW"/>
</dbReference>
<dbReference type="Proteomes" id="UP000469505">
    <property type="component" value="Unassembled WGS sequence"/>
</dbReference>
<sequence>IADRTGKEVLTGSTEGTAVGNIVVQLIAMGQLKGMEEAHHVIEEFLQLESYYSQKN</sequence>
<dbReference type="Gene3D" id="3.30.420.40">
    <property type="match status" value="1"/>
</dbReference>
<comment type="caution">
    <text evidence="1">The sequence shown here is derived from an EMBL/GenBank/DDBJ whole genome shotgun (WGS) entry which is preliminary data.</text>
</comment>
<evidence type="ECO:0000313" key="2">
    <source>
        <dbReference type="Proteomes" id="UP000469505"/>
    </source>
</evidence>
<accession>A0A6I3U7G9</accession>
<keyword evidence="1" id="KW-0808">Transferase</keyword>
<organism evidence="1 2">
    <name type="scientific">Streptococcus pneumoniae</name>
    <dbReference type="NCBI Taxonomy" id="1313"/>
    <lineage>
        <taxon>Bacteria</taxon>
        <taxon>Bacillati</taxon>
        <taxon>Bacillota</taxon>
        <taxon>Bacilli</taxon>
        <taxon>Lactobacillales</taxon>
        <taxon>Streptococcaceae</taxon>
        <taxon>Streptococcus</taxon>
    </lineage>
</organism>